<feature type="compositionally biased region" description="Acidic residues" evidence="4">
    <location>
        <begin position="371"/>
        <end position="381"/>
    </location>
</feature>
<protein>
    <submittedName>
        <fullName evidence="5">Nucleolar complex protein 2</fullName>
    </submittedName>
</protein>
<dbReference type="GO" id="GO:0005634">
    <property type="term" value="C:nucleus"/>
    <property type="evidence" value="ECO:0007669"/>
    <property type="project" value="UniProtKB-SubCell"/>
</dbReference>
<comment type="similarity">
    <text evidence="2">Belongs to the NOC2 family.</text>
</comment>
<dbReference type="PANTHER" id="PTHR12687:SF4">
    <property type="entry name" value="NUCLEOLAR COMPLEX PROTEIN 2 HOMOLOG"/>
    <property type="match status" value="1"/>
</dbReference>
<dbReference type="AlphaFoldDB" id="A0ABD2QNK3"/>
<sequence>MNKWVRIAKSKGNPICAKTMFSSFVTNSRNMNAMTAGRINFMMKSVIEVYRDDLDEAYRHAFVFIRQLAIILRKAYASSKDHQSIHNWQFINSLKLWSDFVVKYGDINQQISTLRHPLVNIIIGSVRLAPSERFIPLRFHCVSMLHALSGGINMENDSNDAISAKTIFIPTIPLILDVFSIVDFNKSATRHSKTPFDLRLLLHYSPSQRAEASCPEATLEWMTDLLWDALFLHATSPAFPDLSYPVLNALHSFVKKCKNAKYTQLLKKINNAITDQVKFITKERTSLRNITDTRALENFRVRIATSLADQSPFAKLYADHRTERRKYLQQLAETKKKHTEQGEKDEESNEKRADEKTSKKRKKLPDNQESSSEESDASYDYDDGKQVVHVSRDERKKQKMRSEDSDDASDDFDLEAALEETQPDEDDAVSIATTQDQEDDDLSDFDIDEYGEDKGVPKKRKKSGKATPKAKKEKKKINKKPKAKKLKQSS</sequence>
<dbReference type="PANTHER" id="PTHR12687">
    <property type="entry name" value="NUCLEOLAR COMPLEX 2 AND RAD4-RELATED"/>
    <property type="match status" value="1"/>
</dbReference>
<evidence type="ECO:0000256" key="4">
    <source>
        <dbReference type="SAM" id="MobiDB-lite"/>
    </source>
</evidence>
<feature type="compositionally biased region" description="Basic residues" evidence="4">
    <location>
        <begin position="457"/>
        <end position="490"/>
    </location>
</feature>
<dbReference type="Pfam" id="PF03715">
    <property type="entry name" value="Noc2"/>
    <property type="match status" value="1"/>
</dbReference>
<proteinExistence type="inferred from homology"/>
<reference evidence="5 6" key="1">
    <citation type="submission" date="2024-11" db="EMBL/GenBank/DDBJ databases">
        <title>Adaptive evolution of stress response genes in parasites aligns with host niche diversity.</title>
        <authorList>
            <person name="Hahn C."/>
            <person name="Resl P."/>
        </authorList>
    </citation>
    <scope>NUCLEOTIDE SEQUENCE [LARGE SCALE GENOMIC DNA]</scope>
    <source>
        <strain evidence="5">EGGRZ-B1_66</strain>
        <tissue evidence="5">Body</tissue>
    </source>
</reference>
<feature type="compositionally biased region" description="Acidic residues" evidence="4">
    <location>
        <begin position="404"/>
        <end position="428"/>
    </location>
</feature>
<gene>
    <name evidence="5" type="primary">NOC2L</name>
    <name evidence="5" type="ORF">Ciccas_000228</name>
</gene>
<name>A0ABD2QNK3_9PLAT</name>
<feature type="compositionally biased region" description="Acidic residues" evidence="4">
    <location>
        <begin position="436"/>
        <end position="451"/>
    </location>
</feature>
<feature type="region of interest" description="Disordered" evidence="4">
    <location>
        <begin position="333"/>
        <end position="490"/>
    </location>
</feature>
<evidence type="ECO:0000256" key="1">
    <source>
        <dbReference type="ARBA" id="ARBA00004123"/>
    </source>
</evidence>
<organism evidence="5 6">
    <name type="scientific">Cichlidogyrus casuarinus</name>
    <dbReference type="NCBI Taxonomy" id="1844966"/>
    <lineage>
        <taxon>Eukaryota</taxon>
        <taxon>Metazoa</taxon>
        <taxon>Spiralia</taxon>
        <taxon>Lophotrochozoa</taxon>
        <taxon>Platyhelminthes</taxon>
        <taxon>Monogenea</taxon>
        <taxon>Monopisthocotylea</taxon>
        <taxon>Dactylogyridea</taxon>
        <taxon>Ancyrocephalidae</taxon>
        <taxon>Cichlidogyrus</taxon>
    </lineage>
</organism>
<accession>A0ABD2QNK3</accession>
<keyword evidence="3" id="KW-0539">Nucleus</keyword>
<keyword evidence="6" id="KW-1185">Reference proteome</keyword>
<dbReference type="Proteomes" id="UP001626550">
    <property type="component" value="Unassembled WGS sequence"/>
</dbReference>
<dbReference type="EMBL" id="JBJKFK010000011">
    <property type="protein sequence ID" value="KAL3321107.1"/>
    <property type="molecule type" value="Genomic_DNA"/>
</dbReference>
<evidence type="ECO:0000313" key="6">
    <source>
        <dbReference type="Proteomes" id="UP001626550"/>
    </source>
</evidence>
<feature type="compositionally biased region" description="Basic and acidic residues" evidence="4">
    <location>
        <begin position="382"/>
        <end position="403"/>
    </location>
</feature>
<evidence type="ECO:0000256" key="3">
    <source>
        <dbReference type="ARBA" id="ARBA00023242"/>
    </source>
</evidence>
<comment type="subcellular location">
    <subcellularLocation>
        <location evidence="1">Nucleus</location>
    </subcellularLocation>
</comment>
<dbReference type="InterPro" id="IPR005343">
    <property type="entry name" value="Noc2"/>
</dbReference>
<comment type="caution">
    <text evidence="5">The sequence shown here is derived from an EMBL/GenBank/DDBJ whole genome shotgun (WGS) entry which is preliminary data.</text>
</comment>
<evidence type="ECO:0000256" key="2">
    <source>
        <dbReference type="ARBA" id="ARBA00005907"/>
    </source>
</evidence>
<evidence type="ECO:0000313" key="5">
    <source>
        <dbReference type="EMBL" id="KAL3321107.1"/>
    </source>
</evidence>